<dbReference type="Pfam" id="PF07690">
    <property type="entry name" value="MFS_1"/>
    <property type="match status" value="1"/>
</dbReference>
<comment type="caution">
    <text evidence="8">The sequence shown here is derived from an EMBL/GenBank/DDBJ whole genome shotgun (WGS) entry which is preliminary data.</text>
</comment>
<dbReference type="PROSITE" id="PS50850">
    <property type="entry name" value="MFS"/>
    <property type="match status" value="1"/>
</dbReference>
<feature type="transmembrane region" description="Helical" evidence="6">
    <location>
        <begin position="43"/>
        <end position="63"/>
    </location>
</feature>
<feature type="transmembrane region" description="Helical" evidence="6">
    <location>
        <begin position="353"/>
        <end position="376"/>
    </location>
</feature>
<feature type="transmembrane region" description="Helical" evidence="6">
    <location>
        <begin position="191"/>
        <end position="212"/>
    </location>
</feature>
<feature type="transmembrane region" description="Helical" evidence="6">
    <location>
        <begin position="133"/>
        <end position="155"/>
    </location>
</feature>
<keyword evidence="4 6" id="KW-1133">Transmembrane helix</keyword>
<sequence>MPTPRRYLAIAAISLGTVLTVIDGQIAGVALPTIARDLKVDGSASVLVVTVYQLVLVMTLLPFSALGDRIGLKRLYQGGQLVFTIATALCFFAKSLPFLLIVRAFQALGGAAALSVMAALIRSIYPARQLGRGLGLNTVFVSVSAALAPTAGGAILAVAPWPWVFAVGVPFAILSLLLGRIGLPDVPPRGVGYDGLGAVYCILTFGLTISGLEASVHGGSPVVAGAIVGAGLIFAILLVRHELSEPHPIMPVDLLKLPVLALSATCALFAFVASMLLLLSLPFRLQHGYGFTPGEVGAMIAPWPFTTMFVAPTAGILSDKVPAGFLGGIGMAIATVALFLLAMLPAQPHWFDVAWRMALCGSGFGLFLSPNARLVVGSAPRTRMASAGGLISTVRLTGQTLGATLVATLLAMGLGEGRMPALIAMALTIVAGACSLARLNPALRRPSAGELESGAA</sequence>
<feature type="domain" description="Major facilitator superfamily (MFS) profile" evidence="7">
    <location>
        <begin position="9"/>
        <end position="444"/>
    </location>
</feature>
<evidence type="ECO:0000256" key="3">
    <source>
        <dbReference type="ARBA" id="ARBA00022692"/>
    </source>
</evidence>
<feature type="transmembrane region" description="Helical" evidence="6">
    <location>
        <begin position="300"/>
        <end position="318"/>
    </location>
</feature>
<feature type="transmembrane region" description="Helical" evidence="6">
    <location>
        <begin position="325"/>
        <end position="347"/>
    </location>
</feature>
<feature type="transmembrane region" description="Helical" evidence="6">
    <location>
        <begin position="218"/>
        <end position="239"/>
    </location>
</feature>
<protein>
    <submittedName>
        <fullName evidence="8">MFS transporter</fullName>
    </submittedName>
</protein>
<dbReference type="Proteomes" id="UP001160625">
    <property type="component" value="Unassembled WGS sequence"/>
</dbReference>
<dbReference type="Gene3D" id="1.20.1250.20">
    <property type="entry name" value="MFS general substrate transporter like domains"/>
    <property type="match status" value="1"/>
</dbReference>
<keyword evidence="3 6" id="KW-0812">Transmembrane</keyword>
<keyword evidence="5 6" id="KW-0472">Membrane</keyword>
<dbReference type="PANTHER" id="PTHR42718">
    <property type="entry name" value="MAJOR FACILITATOR SUPERFAMILY MULTIDRUG TRANSPORTER MFSC"/>
    <property type="match status" value="1"/>
</dbReference>
<gene>
    <name evidence="8" type="ORF">QGN17_04370</name>
</gene>
<accession>A0ABT6MY82</accession>
<dbReference type="InterPro" id="IPR020846">
    <property type="entry name" value="MFS_dom"/>
</dbReference>
<keyword evidence="9" id="KW-1185">Reference proteome</keyword>
<dbReference type="PRINTS" id="PR00173">
    <property type="entry name" value="EDTRNSPORT"/>
</dbReference>
<name>A0ABT6MY82_9SPHN</name>
<dbReference type="Gene3D" id="1.20.1720.10">
    <property type="entry name" value="Multidrug resistance protein D"/>
    <property type="match status" value="1"/>
</dbReference>
<feature type="transmembrane region" description="Helical" evidence="6">
    <location>
        <begin position="421"/>
        <end position="439"/>
    </location>
</feature>
<dbReference type="RefSeq" id="WP_281045137.1">
    <property type="nucleotide sequence ID" value="NZ_JARYGZ010000001.1"/>
</dbReference>
<proteinExistence type="predicted"/>
<reference evidence="8" key="1">
    <citation type="submission" date="2023-04" db="EMBL/GenBank/DDBJ databases">
        <title>Sphingomonas sp. MAHUQ-71 isolated from rice field.</title>
        <authorList>
            <person name="Huq M.A."/>
        </authorList>
    </citation>
    <scope>NUCLEOTIDE SEQUENCE</scope>
    <source>
        <strain evidence="8">MAHUQ-71</strain>
    </source>
</reference>
<keyword evidence="2" id="KW-0813">Transport</keyword>
<dbReference type="InterPro" id="IPR011701">
    <property type="entry name" value="MFS"/>
</dbReference>
<evidence type="ECO:0000313" key="9">
    <source>
        <dbReference type="Proteomes" id="UP001160625"/>
    </source>
</evidence>
<organism evidence="8 9">
    <name type="scientific">Sphingomonas oryzagri</name>
    <dbReference type="NCBI Taxonomy" id="3042314"/>
    <lineage>
        <taxon>Bacteria</taxon>
        <taxon>Pseudomonadati</taxon>
        <taxon>Pseudomonadota</taxon>
        <taxon>Alphaproteobacteria</taxon>
        <taxon>Sphingomonadales</taxon>
        <taxon>Sphingomonadaceae</taxon>
        <taxon>Sphingomonas</taxon>
    </lineage>
</organism>
<evidence type="ECO:0000256" key="1">
    <source>
        <dbReference type="ARBA" id="ARBA00004141"/>
    </source>
</evidence>
<evidence type="ECO:0000256" key="5">
    <source>
        <dbReference type="ARBA" id="ARBA00023136"/>
    </source>
</evidence>
<evidence type="ECO:0000256" key="2">
    <source>
        <dbReference type="ARBA" id="ARBA00022448"/>
    </source>
</evidence>
<feature type="transmembrane region" description="Helical" evidence="6">
    <location>
        <begin position="396"/>
        <end position="415"/>
    </location>
</feature>
<dbReference type="SUPFAM" id="SSF103473">
    <property type="entry name" value="MFS general substrate transporter"/>
    <property type="match status" value="1"/>
</dbReference>
<dbReference type="CDD" id="cd17321">
    <property type="entry name" value="MFS_MMR_MDR_like"/>
    <property type="match status" value="1"/>
</dbReference>
<feature type="transmembrane region" description="Helical" evidence="6">
    <location>
        <begin position="75"/>
        <end position="94"/>
    </location>
</feature>
<dbReference type="EMBL" id="JARYGZ010000001">
    <property type="protein sequence ID" value="MDH7637957.1"/>
    <property type="molecule type" value="Genomic_DNA"/>
</dbReference>
<evidence type="ECO:0000256" key="6">
    <source>
        <dbReference type="SAM" id="Phobius"/>
    </source>
</evidence>
<feature type="transmembrane region" description="Helical" evidence="6">
    <location>
        <begin position="161"/>
        <end position="179"/>
    </location>
</feature>
<dbReference type="PANTHER" id="PTHR42718:SF9">
    <property type="entry name" value="MAJOR FACILITATOR SUPERFAMILY MULTIDRUG TRANSPORTER MFSC"/>
    <property type="match status" value="1"/>
</dbReference>
<comment type="subcellular location">
    <subcellularLocation>
        <location evidence="1">Membrane</location>
        <topology evidence="1">Multi-pass membrane protein</topology>
    </subcellularLocation>
</comment>
<feature type="transmembrane region" description="Helical" evidence="6">
    <location>
        <begin position="100"/>
        <end position="121"/>
    </location>
</feature>
<evidence type="ECO:0000313" key="8">
    <source>
        <dbReference type="EMBL" id="MDH7637957.1"/>
    </source>
</evidence>
<feature type="transmembrane region" description="Helical" evidence="6">
    <location>
        <begin position="259"/>
        <end position="280"/>
    </location>
</feature>
<evidence type="ECO:0000259" key="7">
    <source>
        <dbReference type="PROSITE" id="PS50850"/>
    </source>
</evidence>
<evidence type="ECO:0000256" key="4">
    <source>
        <dbReference type="ARBA" id="ARBA00022989"/>
    </source>
</evidence>
<dbReference type="InterPro" id="IPR036259">
    <property type="entry name" value="MFS_trans_sf"/>
</dbReference>